<evidence type="ECO:0000313" key="2">
    <source>
        <dbReference type="Proteomes" id="UP000831327"/>
    </source>
</evidence>
<protein>
    <submittedName>
        <fullName evidence="1">Uncharacterized protein</fullName>
    </submittedName>
</protein>
<reference evidence="1 2" key="1">
    <citation type="journal article" date="2016" name="Microbes Environ.">
        <title>Phylogenetically diverse aerobic anoxygenic phototrophic bacteria isolated from epilithic biofilms in Tama river, Japan.</title>
        <authorList>
            <person name="Hirose S."/>
            <person name="Matsuura K."/>
            <person name="Haruta S."/>
        </authorList>
    </citation>
    <scope>NUCLEOTIDE SEQUENCE [LARGE SCALE GENOMIC DNA]</scope>
    <source>
        <strain evidence="1 2">S08</strain>
    </source>
</reference>
<dbReference type="RefSeq" id="WP_244407036.1">
    <property type="nucleotide sequence ID" value="NZ_AP025637.1"/>
</dbReference>
<sequence length="100" mass="9997">MIGDIIAFLVATFLVGPLQSTLVGQLADGRAPAAVVQQVEACASAALPALVERASSEPWWAMRTAFGAWIGTTSPAAVLTGAAPSCGPAMAAARPFIAGS</sequence>
<accession>A0ABN6P323</accession>
<organism evidence="1 2">
    <name type="scientific">Roseomonas fluvialis</name>
    <dbReference type="NCBI Taxonomy" id="1750527"/>
    <lineage>
        <taxon>Bacteria</taxon>
        <taxon>Pseudomonadati</taxon>
        <taxon>Pseudomonadota</taxon>
        <taxon>Alphaproteobacteria</taxon>
        <taxon>Acetobacterales</taxon>
        <taxon>Roseomonadaceae</taxon>
        <taxon>Roseomonas</taxon>
    </lineage>
</organism>
<proteinExistence type="predicted"/>
<dbReference type="Proteomes" id="UP000831327">
    <property type="component" value="Chromosome"/>
</dbReference>
<keyword evidence="2" id="KW-1185">Reference proteome</keyword>
<dbReference type="EMBL" id="AP025637">
    <property type="protein sequence ID" value="BDG72851.1"/>
    <property type="molecule type" value="Genomic_DNA"/>
</dbReference>
<evidence type="ECO:0000313" key="1">
    <source>
        <dbReference type="EMBL" id="BDG72851.1"/>
    </source>
</evidence>
<name>A0ABN6P323_9PROT</name>
<gene>
    <name evidence="1" type="ORF">Rmf_27800</name>
</gene>